<protein>
    <submittedName>
        <fullName evidence="3">DUF946 domain-containing protein</fullName>
    </submittedName>
</protein>
<feature type="transmembrane region" description="Helical" evidence="1">
    <location>
        <begin position="562"/>
        <end position="590"/>
    </location>
</feature>
<evidence type="ECO:0000256" key="2">
    <source>
        <dbReference type="SAM" id="SignalP"/>
    </source>
</evidence>
<feature type="signal peptide" evidence="2">
    <location>
        <begin position="1"/>
        <end position="27"/>
    </location>
</feature>
<evidence type="ECO:0000313" key="4">
    <source>
        <dbReference type="Proteomes" id="UP000293342"/>
    </source>
</evidence>
<proteinExistence type="predicted"/>
<keyword evidence="1" id="KW-1133">Transmembrane helix</keyword>
<feature type="transmembrane region" description="Helical" evidence="1">
    <location>
        <begin position="410"/>
        <end position="431"/>
    </location>
</feature>
<feature type="transmembrane region" description="Helical" evidence="1">
    <location>
        <begin position="499"/>
        <end position="516"/>
    </location>
</feature>
<dbReference type="Proteomes" id="UP000293342">
    <property type="component" value="Unassembled WGS sequence"/>
</dbReference>
<keyword evidence="4" id="KW-1185">Reference proteome</keyword>
<evidence type="ECO:0000313" key="3">
    <source>
        <dbReference type="EMBL" id="TCC35281.1"/>
    </source>
</evidence>
<dbReference type="PANTHER" id="PTHR48174:SF5">
    <property type="entry name" value="VACUOLAR PROTEIN SORTING-ASSOCIATED PROTEIN 62"/>
    <property type="match status" value="1"/>
</dbReference>
<feature type="transmembrane region" description="Helical" evidence="1">
    <location>
        <begin position="522"/>
        <end position="542"/>
    </location>
</feature>
<keyword evidence="2" id="KW-0732">Signal</keyword>
<feature type="transmembrane region" description="Helical" evidence="1">
    <location>
        <begin position="596"/>
        <end position="622"/>
    </location>
</feature>
<dbReference type="AlphaFoldDB" id="A0A4R0INQ5"/>
<organism evidence="3 4">
    <name type="scientific">Kribbella capetownensis</name>
    <dbReference type="NCBI Taxonomy" id="1572659"/>
    <lineage>
        <taxon>Bacteria</taxon>
        <taxon>Bacillati</taxon>
        <taxon>Actinomycetota</taxon>
        <taxon>Actinomycetes</taxon>
        <taxon>Propionibacteriales</taxon>
        <taxon>Kribbellaceae</taxon>
        <taxon>Kribbella</taxon>
    </lineage>
</organism>
<keyword evidence="1" id="KW-0812">Transmembrane</keyword>
<feature type="chain" id="PRO_5020469957" evidence="2">
    <location>
        <begin position="28"/>
        <end position="654"/>
    </location>
</feature>
<dbReference type="OrthoDB" id="144586at2"/>
<accession>A0A4R0INQ5</accession>
<reference evidence="3 4" key="1">
    <citation type="submission" date="2019-02" db="EMBL/GenBank/DDBJ databases">
        <title>Kribbella capetownensis sp. nov. and Kribbella speibonae sp. nov., isolated from soil.</title>
        <authorList>
            <person name="Curtis S.M."/>
            <person name="Norton I."/>
            <person name="Everest G.J."/>
            <person name="Meyers P.R."/>
        </authorList>
    </citation>
    <scope>NUCLEOTIDE SEQUENCE [LARGE SCALE GENOMIC DNA]</scope>
    <source>
        <strain evidence="3 4">YM53</strain>
    </source>
</reference>
<evidence type="ECO:0000256" key="1">
    <source>
        <dbReference type="SAM" id="Phobius"/>
    </source>
</evidence>
<gene>
    <name evidence="3" type="ORF">E0H75_41610</name>
</gene>
<dbReference type="RefSeq" id="WP_131519251.1">
    <property type="nucleotide sequence ID" value="NZ_SJKD01000017.1"/>
</dbReference>
<feature type="transmembrane region" description="Helical" evidence="1">
    <location>
        <begin position="356"/>
        <end position="373"/>
    </location>
</feature>
<sequence>MHIGSRHRRSWAAVVVALALVPGLVGAAPAAADISDERALAQRFAPVVALVHQDGQCGPGEPYEPSGVDAFLGNDSVALRGPWDRADLVKIGPTASDLGKGLDGYYLDFPGNPLRPGCGYELWARKATAGTEPTIYAHVATEAGRDDRLALQYWFFYPFNDYNNKHEGDWEMIQLLFAAGDPAAALDQKPIQVIYSQHTGAEVARWDDPKLELIDGTHPVVFVASGSHASYYDSALFLGRSSTEGFGCDDTRAPTNQLRPVVDVIPNDPAAARKAFPWITYQGLWGEKQVAFYNGPTGPNTKAAWGAPITFQQQQDRDRTYAVPAGGLLGTGATDFFCSSVAAGSNVVRLMTNNPALWLVILAALVLLTSYLIRKTRWQPSAPLRIARRRSGGQIMAAAARIYRSRWPTFIGIGLLTLPVSLLAAAVQGLIVLAPGPGGPGSGGEAGGYRIAAAAGVGYLLLGFAVVAVLAATTRALAEIDGGHNVTIRQAYRLTRSRWRALVAAFLILSALVGSAGLTILLIPVALVPIVAFSLHLPAAVFEETSAMASLRRSSQLVRHEVTKVAVVLGVCVLVASAVGPVLGTVLILATDAPFLLANVVAGLAFAFLMPFVGLVMAYTYWDARVRVLRAGGRIRAPQTLPAELPAPGASPPT</sequence>
<dbReference type="PANTHER" id="PTHR48174">
    <property type="entry name" value="DUF946 FAMILY PROTEIN"/>
    <property type="match status" value="1"/>
</dbReference>
<feature type="transmembrane region" description="Helical" evidence="1">
    <location>
        <begin position="451"/>
        <end position="478"/>
    </location>
</feature>
<dbReference type="Pfam" id="PF06101">
    <property type="entry name" value="Vps62"/>
    <property type="match status" value="1"/>
</dbReference>
<name>A0A4R0INQ5_9ACTN</name>
<dbReference type="EMBL" id="SJKD01000017">
    <property type="protein sequence ID" value="TCC35281.1"/>
    <property type="molecule type" value="Genomic_DNA"/>
</dbReference>
<comment type="caution">
    <text evidence="3">The sequence shown here is derived from an EMBL/GenBank/DDBJ whole genome shotgun (WGS) entry which is preliminary data.</text>
</comment>
<dbReference type="InterPro" id="IPR009291">
    <property type="entry name" value="Vps62"/>
</dbReference>
<keyword evidence="1" id="KW-0472">Membrane</keyword>